<reference evidence="4" key="1">
    <citation type="submission" date="2015-09" db="EMBL/GenBank/DDBJ databases">
        <authorList>
            <consortium name="Pathogen Informatics"/>
        </authorList>
    </citation>
    <scope>NUCLEOTIDE SEQUENCE [LARGE SCALE GENOMIC DNA]</scope>
    <source>
        <strain evidence="4">Lake Konstanz</strain>
    </source>
</reference>
<name>A0A0S4JII8_BODSA</name>
<gene>
    <name evidence="3" type="ORF">BSAL_26340</name>
</gene>
<evidence type="ECO:0000256" key="1">
    <source>
        <dbReference type="SAM" id="Coils"/>
    </source>
</evidence>
<accession>A0A0S4JII8</accession>
<feature type="coiled-coil region" evidence="1">
    <location>
        <begin position="350"/>
        <end position="384"/>
    </location>
</feature>
<keyword evidence="1" id="KW-0175">Coiled coil</keyword>
<evidence type="ECO:0000313" key="4">
    <source>
        <dbReference type="Proteomes" id="UP000051952"/>
    </source>
</evidence>
<dbReference type="EMBL" id="CYKH01001815">
    <property type="protein sequence ID" value="CUG90364.1"/>
    <property type="molecule type" value="Genomic_DNA"/>
</dbReference>
<feature type="region of interest" description="Disordered" evidence="2">
    <location>
        <begin position="196"/>
        <end position="238"/>
    </location>
</feature>
<feature type="compositionally biased region" description="Polar residues" evidence="2">
    <location>
        <begin position="28"/>
        <end position="39"/>
    </location>
</feature>
<protein>
    <submittedName>
        <fullName evidence="3">Uncharacterized protein</fullName>
    </submittedName>
</protein>
<feature type="coiled-coil region" evidence="1">
    <location>
        <begin position="290"/>
        <end position="324"/>
    </location>
</feature>
<proteinExistence type="predicted"/>
<dbReference type="AlphaFoldDB" id="A0A0S4JII8"/>
<organism evidence="3 4">
    <name type="scientific">Bodo saltans</name>
    <name type="common">Flagellated protozoan</name>
    <dbReference type="NCBI Taxonomy" id="75058"/>
    <lineage>
        <taxon>Eukaryota</taxon>
        <taxon>Discoba</taxon>
        <taxon>Euglenozoa</taxon>
        <taxon>Kinetoplastea</taxon>
        <taxon>Metakinetoplastina</taxon>
        <taxon>Eubodonida</taxon>
        <taxon>Bodonidae</taxon>
        <taxon>Bodo</taxon>
    </lineage>
</organism>
<dbReference type="VEuPathDB" id="TriTrypDB:BSAL_26340"/>
<keyword evidence="4" id="KW-1185">Reference proteome</keyword>
<dbReference type="Proteomes" id="UP000051952">
    <property type="component" value="Unassembled WGS sequence"/>
</dbReference>
<feature type="region of interest" description="Disordered" evidence="2">
    <location>
        <begin position="1"/>
        <end position="39"/>
    </location>
</feature>
<feature type="compositionally biased region" description="Low complexity" evidence="2">
    <location>
        <begin position="225"/>
        <end position="238"/>
    </location>
</feature>
<sequence>MAARDHQLSGNESASPRPARVEGGGESLNVSAVTSQSESHVVRSTVVANQASPTRRPLAALQRPVISPQRVPASAPSTVFLPGGADRQIAAILRAPGATDGGLVASNRSSRISSPGAPFSAAATRLSPLRPTSHQPSPLDPTFLRNPAAHTNTVHGVYEATMEQVADNMARLVRSAALLEAETRLVAEERNIMASSPLRDATSHTRSRLSSPVRSPMSRTLPPDTQNTTTTTNTSSSTTFVVGDHTIRRLEHQVHTGREQTKDLIHELHLLEMKMQRELAAQDREYREDRDAWRDERAAMQLRLDEYAQQVDSLKEEKTKWMTMLQEMGAGRIEAHELARGTAIQLQLLEAAHEREINGWKRQVEGIKEQLVRVRAQRDASERKMSKQGYDFAVVAEGAIRSDARMQVLQRHIHDLHVRDQKKDEHLHDVAQFVKKSLAPFVLEMNEQHIPVCRHCKKHHATFDAKHPCSQEAL</sequence>
<evidence type="ECO:0000313" key="3">
    <source>
        <dbReference type="EMBL" id="CUG90364.1"/>
    </source>
</evidence>
<evidence type="ECO:0000256" key="2">
    <source>
        <dbReference type="SAM" id="MobiDB-lite"/>
    </source>
</evidence>